<dbReference type="InterPro" id="IPR050482">
    <property type="entry name" value="Sensor_HK_TwoCompSys"/>
</dbReference>
<dbReference type="Gene3D" id="3.30.450.20">
    <property type="entry name" value="PAS domain"/>
    <property type="match status" value="1"/>
</dbReference>
<dbReference type="SMART" id="SM00086">
    <property type="entry name" value="PAC"/>
    <property type="match status" value="1"/>
</dbReference>
<dbReference type="InterPro" id="IPR000700">
    <property type="entry name" value="PAS-assoc_C"/>
</dbReference>
<dbReference type="EMBL" id="CP062942">
    <property type="protein sequence ID" value="QOL52285.1"/>
    <property type="molecule type" value="Genomic_DNA"/>
</dbReference>
<dbReference type="GO" id="GO:0000155">
    <property type="term" value="F:phosphorelay sensor kinase activity"/>
    <property type="evidence" value="ECO:0007669"/>
    <property type="project" value="InterPro"/>
</dbReference>
<evidence type="ECO:0000259" key="10">
    <source>
        <dbReference type="PROSITE" id="PS50113"/>
    </source>
</evidence>
<dbReference type="GO" id="GO:0046983">
    <property type="term" value="F:protein dimerization activity"/>
    <property type="evidence" value="ECO:0007669"/>
    <property type="project" value="InterPro"/>
</dbReference>
<dbReference type="EC" id="2.7.13.3" evidence="2"/>
<dbReference type="AlphaFoldDB" id="A0A7L9UDP5"/>
<dbReference type="Pfam" id="PF02518">
    <property type="entry name" value="HATPase_c"/>
    <property type="match status" value="1"/>
</dbReference>
<dbReference type="Proteomes" id="UP000593875">
    <property type="component" value="Plasmid unnamed1"/>
</dbReference>
<dbReference type="Gene3D" id="3.30.565.10">
    <property type="entry name" value="Histidine kinase-like ATPase, C-terminal domain"/>
    <property type="match status" value="1"/>
</dbReference>
<evidence type="ECO:0000256" key="2">
    <source>
        <dbReference type="ARBA" id="ARBA00012438"/>
    </source>
</evidence>
<geneLocation type="plasmid" evidence="11 12">
    <name>unnamed1</name>
</geneLocation>
<dbReference type="InterPro" id="IPR001610">
    <property type="entry name" value="PAC"/>
</dbReference>
<dbReference type="CDD" id="cd00130">
    <property type="entry name" value="PAS"/>
    <property type="match status" value="1"/>
</dbReference>
<dbReference type="GO" id="GO:0016020">
    <property type="term" value="C:membrane"/>
    <property type="evidence" value="ECO:0007669"/>
    <property type="project" value="InterPro"/>
</dbReference>
<keyword evidence="6" id="KW-0418">Kinase</keyword>
<evidence type="ECO:0000256" key="1">
    <source>
        <dbReference type="ARBA" id="ARBA00000085"/>
    </source>
</evidence>
<feature type="domain" description="PAS" evidence="9">
    <location>
        <begin position="10"/>
        <end position="83"/>
    </location>
</feature>
<dbReference type="PANTHER" id="PTHR24421:SF10">
    <property type="entry name" value="NITRATE_NITRITE SENSOR PROTEIN NARQ"/>
    <property type="match status" value="1"/>
</dbReference>
<keyword evidence="7" id="KW-0067">ATP-binding</keyword>
<dbReference type="InterPro" id="IPR035965">
    <property type="entry name" value="PAS-like_dom_sf"/>
</dbReference>
<dbReference type="KEGG" id="mlir:LPB04_23515"/>
<keyword evidence="3" id="KW-0597">Phosphoprotein</keyword>
<dbReference type="Gene3D" id="1.20.5.1930">
    <property type="match status" value="1"/>
</dbReference>
<protein>
    <recommendedName>
        <fullName evidence="2">histidine kinase</fullName>
        <ecNumber evidence="2">2.7.13.3</ecNumber>
    </recommendedName>
</protein>
<dbReference type="NCBIfam" id="TIGR00229">
    <property type="entry name" value="sensory_box"/>
    <property type="match status" value="1"/>
</dbReference>
<gene>
    <name evidence="11" type="ORF">LPB04_23515</name>
</gene>
<dbReference type="RefSeq" id="WP_193689247.1">
    <property type="nucleotide sequence ID" value="NZ_CP062942.1"/>
</dbReference>
<evidence type="ECO:0000256" key="7">
    <source>
        <dbReference type="ARBA" id="ARBA00022840"/>
    </source>
</evidence>
<evidence type="ECO:0000256" key="8">
    <source>
        <dbReference type="ARBA" id="ARBA00023012"/>
    </source>
</evidence>
<dbReference type="InterPro" id="IPR036890">
    <property type="entry name" value="HATPase_C_sf"/>
</dbReference>
<evidence type="ECO:0000256" key="5">
    <source>
        <dbReference type="ARBA" id="ARBA00022741"/>
    </source>
</evidence>
<keyword evidence="12" id="KW-1185">Reference proteome</keyword>
<dbReference type="CDD" id="cd16917">
    <property type="entry name" value="HATPase_UhpB-NarQ-NarX-like"/>
    <property type="match status" value="1"/>
</dbReference>
<reference evidence="11 12" key="1">
    <citation type="submission" date="2020-10" db="EMBL/GenBank/DDBJ databases">
        <title>Genome sequencing of Massilia sp. LPB0304.</title>
        <authorList>
            <person name="Kim J."/>
        </authorList>
    </citation>
    <scope>NUCLEOTIDE SEQUENCE [LARGE SCALE GENOMIC DNA]</scope>
    <source>
        <strain evidence="11 12">LPB0304</strain>
        <plasmid evidence="11 12">unnamed1</plasmid>
    </source>
</reference>
<dbReference type="Pfam" id="PF13426">
    <property type="entry name" value="PAS_9"/>
    <property type="match status" value="1"/>
</dbReference>
<dbReference type="Pfam" id="PF07730">
    <property type="entry name" value="HisKA_3"/>
    <property type="match status" value="1"/>
</dbReference>
<accession>A0A7L9UDP5</accession>
<evidence type="ECO:0000259" key="9">
    <source>
        <dbReference type="PROSITE" id="PS50112"/>
    </source>
</evidence>
<evidence type="ECO:0000256" key="6">
    <source>
        <dbReference type="ARBA" id="ARBA00022777"/>
    </source>
</evidence>
<proteinExistence type="predicted"/>
<dbReference type="InterPro" id="IPR000014">
    <property type="entry name" value="PAS"/>
</dbReference>
<dbReference type="SUPFAM" id="SSF55785">
    <property type="entry name" value="PYP-like sensor domain (PAS domain)"/>
    <property type="match status" value="1"/>
</dbReference>
<name>A0A7L9UDP5_9BURK</name>
<dbReference type="SMART" id="SM00387">
    <property type="entry name" value="HATPase_c"/>
    <property type="match status" value="1"/>
</dbReference>
<dbReference type="PROSITE" id="PS50112">
    <property type="entry name" value="PAS"/>
    <property type="match status" value="1"/>
</dbReference>
<sequence length="375" mass="42316">MESSSNHNDAWHFLTLLLDASNFSAVITDANAPDNPIVYVNAAFEKMTGYAINEVIGKNCRLLQNDDRDQPDRKLISMSIEKNAPCEHLLRNYRKDGQMFWNKLYLFPFRNDGQVIYFVGAQLDVTSEISMLATVKNTASERTRLIETLHTERNRIKRLSLKLLNAQEAERKALARELHDEFGQRLCGIKMFLDRAQSDMDADEKNLLVLQAKDEVSELIALVRNMSASLRPAKLEFFGLEATIYELLMRLFKDGPNWVFEYTDLPERLPLEIEITLFRIVQESVTNILRHANAGQVIVEMKRGPANEEITLTIADNGVGFDASRWKEVGASTARMGLIGMSERIELLGGTFVVKSAPNAGTCIAAVLRVICESD</sequence>
<keyword evidence="5" id="KW-0547">Nucleotide-binding</keyword>
<dbReference type="InterPro" id="IPR011712">
    <property type="entry name" value="Sig_transdc_His_kin_sub3_dim/P"/>
</dbReference>
<keyword evidence="8" id="KW-0902">Two-component regulatory system</keyword>
<evidence type="ECO:0000313" key="12">
    <source>
        <dbReference type="Proteomes" id="UP000593875"/>
    </source>
</evidence>
<dbReference type="SMART" id="SM00091">
    <property type="entry name" value="PAS"/>
    <property type="match status" value="1"/>
</dbReference>
<evidence type="ECO:0000256" key="4">
    <source>
        <dbReference type="ARBA" id="ARBA00022679"/>
    </source>
</evidence>
<feature type="domain" description="PAC" evidence="10">
    <location>
        <begin position="84"/>
        <end position="137"/>
    </location>
</feature>
<comment type="catalytic activity">
    <reaction evidence="1">
        <text>ATP + protein L-histidine = ADP + protein N-phospho-L-histidine.</text>
        <dbReference type="EC" id="2.7.13.3"/>
    </reaction>
</comment>
<dbReference type="SUPFAM" id="SSF55874">
    <property type="entry name" value="ATPase domain of HSP90 chaperone/DNA topoisomerase II/histidine kinase"/>
    <property type="match status" value="1"/>
</dbReference>
<keyword evidence="4" id="KW-0808">Transferase</keyword>
<dbReference type="InterPro" id="IPR003594">
    <property type="entry name" value="HATPase_dom"/>
</dbReference>
<keyword evidence="11" id="KW-0614">Plasmid</keyword>
<evidence type="ECO:0000313" key="11">
    <source>
        <dbReference type="EMBL" id="QOL52285.1"/>
    </source>
</evidence>
<organism evidence="11 12">
    <name type="scientific">Massilia litorea</name>
    <dbReference type="NCBI Taxonomy" id="2769491"/>
    <lineage>
        <taxon>Bacteria</taxon>
        <taxon>Pseudomonadati</taxon>
        <taxon>Pseudomonadota</taxon>
        <taxon>Betaproteobacteria</taxon>
        <taxon>Burkholderiales</taxon>
        <taxon>Oxalobacteraceae</taxon>
        <taxon>Telluria group</taxon>
        <taxon>Massilia</taxon>
    </lineage>
</organism>
<evidence type="ECO:0000256" key="3">
    <source>
        <dbReference type="ARBA" id="ARBA00022553"/>
    </source>
</evidence>
<dbReference type="GO" id="GO:0005524">
    <property type="term" value="F:ATP binding"/>
    <property type="evidence" value="ECO:0007669"/>
    <property type="project" value="UniProtKB-KW"/>
</dbReference>
<dbReference type="PANTHER" id="PTHR24421">
    <property type="entry name" value="NITRATE/NITRITE SENSOR PROTEIN NARX-RELATED"/>
    <property type="match status" value="1"/>
</dbReference>
<dbReference type="PROSITE" id="PS50113">
    <property type="entry name" value="PAC"/>
    <property type="match status" value="1"/>
</dbReference>